<reference evidence="10" key="1">
    <citation type="journal article" date="2018" name="Gigascience">
        <title>Genome assembly of the Pink Ipe (Handroanthus impetiginosus, Bignoniaceae), a highly valued, ecologically keystone Neotropical timber forest tree.</title>
        <authorList>
            <person name="Silva-Junior O.B."/>
            <person name="Grattapaglia D."/>
            <person name="Novaes E."/>
            <person name="Collevatti R.G."/>
        </authorList>
    </citation>
    <scope>NUCLEOTIDE SEQUENCE [LARGE SCALE GENOMIC DNA]</scope>
    <source>
        <strain evidence="10">cv. UFG-1</strain>
    </source>
</reference>
<evidence type="ECO:0000256" key="6">
    <source>
        <dbReference type="ARBA" id="ARBA00023065"/>
    </source>
</evidence>
<dbReference type="SUPFAM" id="SSF47928">
    <property type="entry name" value="N-terminal domain of the delta subunit of the F1F0-ATP synthase"/>
    <property type="match status" value="1"/>
</dbReference>
<dbReference type="PANTHER" id="PTHR11910">
    <property type="entry name" value="ATP SYNTHASE DELTA CHAIN"/>
    <property type="match status" value="1"/>
</dbReference>
<comment type="caution">
    <text evidence="9">The sequence shown here is derived from an EMBL/GenBank/DDBJ whole genome shotgun (WGS) entry which is preliminary data.</text>
</comment>
<keyword evidence="5" id="KW-0375">Hydrogen ion transport</keyword>
<organism evidence="9 10">
    <name type="scientific">Handroanthus impetiginosus</name>
    <dbReference type="NCBI Taxonomy" id="429701"/>
    <lineage>
        <taxon>Eukaryota</taxon>
        <taxon>Viridiplantae</taxon>
        <taxon>Streptophyta</taxon>
        <taxon>Embryophyta</taxon>
        <taxon>Tracheophyta</taxon>
        <taxon>Spermatophyta</taxon>
        <taxon>Magnoliopsida</taxon>
        <taxon>eudicotyledons</taxon>
        <taxon>Gunneridae</taxon>
        <taxon>Pentapetalae</taxon>
        <taxon>asterids</taxon>
        <taxon>lamiids</taxon>
        <taxon>Lamiales</taxon>
        <taxon>Bignoniaceae</taxon>
        <taxon>Crescentiina</taxon>
        <taxon>Tabebuia alliance</taxon>
        <taxon>Handroanthus</taxon>
    </lineage>
</organism>
<dbReference type="Gene3D" id="1.10.520.20">
    <property type="entry name" value="N-terminal domain of the delta subunit of the F1F0-ATP synthase"/>
    <property type="match status" value="1"/>
</dbReference>
<dbReference type="EMBL" id="NKXS01004556">
    <property type="protein sequence ID" value="PIN05995.1"/>
    <property type="molecule type" value="Genomic_DNA"/>
</dbReference>
<dbReference type="GO" id="GO:0046933">
    <property type="term" value="F:proton-transporting ATP synthase activity, rotational mechanism"/>
    <property type="evidence" value="ECO:0007669"/>
    <property type="project" value="InterPro"/>
</dbReference>
<comment type="subunit">
    <text evidence="3">F-type ATPases have 2 components, CF(1) - the catalytic core - and CF(0) - the membrane proton channel. CF(1) has five subunits: alpha(3), beta(3), gamma(1), delta(1), epsilon(1). CF(0) has three main subunits: a, b and c.</text>
</comment>
<evidence type="ECO:0000256" key="8">
    <source>
        <dbReference type="ARBA" id="ARBA00023310"/>
    </source>
</evidence>
<dbReference type="PRINTS" id="PR00125">
    <property type="entry name" value="ATPASEDELTA"/>
</dbReference>
<evidence type="ECO:0000256" key="1">
    <source>
        <dbReference type="ARBA" id="ARBA00004370"/>
    </source>
</evidence>
<dbReference type="GO" id="GO:0016020">
    <property type="term" value="C:membrane"/>
    <property type="evidence" value="ECO:0007669"/>
    <property type="project" value="UniProtKB-SubCell"/>
</dbReference>
<keyword evidence="8" id="KW-0066">ATP synthesis</keyword>
<keyword evidence="4" id="KW-0813">Transport</keyword>
<keyword evidence="7" id="KW-0472">Membrane</keyword>
<gene>
    <name evidence="9" type="ORF">CDL12_21455</name>
</gene>
<dbReference type="Proteomes" id="UP000231279">
    <property type="component" value="Unassembled WGS sequence"/>
</dbReference>
<dbReference type="InterPro" id="IPR000711">
    <property type="entry name" value="ATPase_OSCP/dsu"/>
</dbReference>
<comment type="subcellular location">
    <subcellularLocation>
        <location evidence="1">Membrane</location>
    </subcellularLocation>
</comment>
<comment type="similarity">
    <text evidence="2">Belongs to the ATPase delta chain family.</text>
</comment>
<keyword evidence="10" id="KW-1185">Reference proteome</keyword>
<evidence type="ECO:0000256" key="4">
    <source>
        <dbReference type="ARBA" id="ARBA00022448"/>
    </source>
</evidence>
<dbReference type="STRING" id="429701.A0A2G9GLA8"/>
<dbReference type="Pfam" id="PF00213">
    <property type="entry name" value="OSCP"/>
    <property type="match status" value="1"/>
</dbReference>
<dbReference type="NCBIfam" id="TIGR01145">
    <property type="entry name" value="ATP_synt_delta"/>
    <property type="match status" value="1"/>
</dbReference>
<accession>A0A2G9GLA8</accession>
<evidence type="ECO:0000256" key="7">
    <source>
        <dbReference type="ARBA" id="ARBA00023136"/>
    </source>
</evidence>
<evidence type="ECO:0000313" key="9">
    <source>
        <dbReference type="EMBL" id="PIN05995.1"/>
    </source>
</evidence>
<protein>
    <submittedName>
        <fullName evidence="9">Uncharacterized protein</fullName>
    </submittedName>
</protein>
<name>A0A2G9GLA8_9LAMI</name>
<keyword evidence="6" id="KW-0406">Ion transport</keyword>
<evidence type="ECO:0000256" key="5">
    <source>
        <dbReference type="ARBA" id="ARBA00022781"/>
    </source>
</evidence>
<proteinExistence type="inferred from homology"/>
<dbReference type="AlphaFoldDB" id="A0A2G9GLA8"/>
<sequence>MDTLSSSVSTFKLPSLYPKSPELHNLKNHLPRQSYLINSSTTGPSTSKVSNKATSNFTTTQYKNLTLPCVNSSQAILPPLKQSSKREFNHKASSGYAVALLDVARSKNLLEEVEKDVKRLSKWLRNEQLQGIITNPFVDTKEKGEIVKEMVKKGKFNKHLVKLVNLLAEKTKVEILSEVLMEFGRIYDELIGSTTQVVLVPCGVKMEENQVFKIAKRVQKISGAVKVKVRQLVDGRLPSFAV</sequence>
<dbReference type="InterPro" id="IPR026015">
    <property type="entry name" value="ATP_synth_OSCP/delta_N_sf"/>
</dbReference>
<evidence type="ECO:0000256" key="3">
    <source>
        <dbReference type="ARBA" id="ARBA00011648"/>
    </source>
</evidence>
<dbReference type="OrthoDB" id="1262810at2759"/>
<evidence type="ECO:0000313" key="10">
    <source>
        <dbReference type="Proteomes" id="UP000231279"/>
    </source>
</evidence>
<evidence type="ECO:0000256" key="2">
    <source>
        <dbReference type="ARBA" id="ARBA00007046"/>
    </source>
</evidence>